<organism evidence="2 5">
    <name type="scientific">Didymodactylos carnosus</name>
    <dbReference type="NCBI Taxonomy" id="1234261"/>
    <lineage>
        <taxon>Eukaryota</taxon>
        <taxon>Metazoa</taxon>
        <taxon>Spiralia</taxon>
        <taxon>Gnathifera</taxon>
        <taxon>Rotifera</taxon>
        <taxon>Eurotatoria</taxon>
        <taxon>Bdelloidea</taxon>
        <taxon>Philodinida</taxon>
        <taxon>Philodinidae</taxon>
        <taxon>Didymodactylos</taxon>
    </lineage>
</organism>
<evidence type="ECO:0000313" key="4">
    <source>
        <dbReference type="EMBL" id="CAF3881116.1"/>
    </source>
</evidence>
<evidence type="ECO:0000313" key="5">
    <source>
        <dbReference type="Proteomes" id="UP000663829"/>
    </source>
</evidence>
<gene>
    <name evidence="2" type="ORF">GPM918_LOCUS19518</name>
    <name evidence="1" type="ORF">OVA965_LOCUS14516</name>
    <name evidence="4" type="ORF">SRO942_LOCUS19515</name>
    <name evidence="3" type="ORF">TMI583_LOCUS14520</name>
</gene>
<keyword evidence="5" id="KW-1185">Reference proteome</keyword>
<dbReference type="OrthoDB" id="10063635at2759"/>
<dbReference type="Proteomes" id="UP000677228">
    <property type="component" value="Unassembled WGS sequence"/>
</dbReference>
<dbReference type="Proteomes" id="UP000663829">
    <property type="component" value="Unassembled WGS sequence"/>
</dbReference>
<evidence type="ECO:0000313" key="1">
    <source>
        <dbReference type="EMBL" id="CAF1000108.1"/>
    </source>
</evidence>
<dbReference type="EMBL" id="CAJNOQ010005947">
    <property type="protein sequence ID" value="CAF1117294.1"/>
    <property type="molecule type" value="Genomic_DNA"/>
</dbReference>
<proteinExistence type="predicted"/>
<dbReference type="Proteomes" id="UP000682733">
    <property type="component" value="Unassembled WGS sequence"/>
</dbReference>
<dbReference type="EMBL" id="CAJOBA010006321">
    <property type="protein sequence ID" value="CAF3769600.1"/>
    <property type="molecule type" value="Genomic_DNA"/>
</dbReference>
<dbReference type="EMBL" id="CAJNOK010006313">
    <property type="protein sequence ID" value="CAF1000108.1"/>
    <property type="molecule type" value="Genomic_DNA"/>
</dbReference>
<dbReference type="Gene3D" id="3.90.176.10">
    <property type="entry name" value="Toxin ADP-ribosyltransferase, Chain A, domain 1"/>
    <property type="match status" value="1"/>
</dbReference>
<protein>
    <recommendedName>
        <fullName evidence="6">NAD(P)(+)--arginine ADP-ribosyltransferase</fullName>
    </recommendedName>
</protein>
<dbReference type="SUPFAM" id="SSF56399">
    <property type="entry name" value="ADP-ribosylation"/>
    <property type="match status" value="1"/>
</dbReference>
<dbReference type="PROSITE" id="PS51996">
    <property type="entry name" value="TR_MART"/>
    <property type="match status" value="1"/>
</dbReference>
<dbReference type="AlphaFoldDB" id="A0A814QAP3"/>
<dbReference type="Proteomes" id="UP000681722">
    <property type="component" value="Unassembled WGS sequence"/>
</dbReference>
<reference evidence="2" key="1">
    <citation type="submission" date="2021-02" db="EMBL/GenBank/DDBJ databases">
        <authorList>
            <person name="Nowell W R."/>
        </authorList>
    </citation>
    <scope>NUCLEOTIDE SEQUENCE</scope>
</reference>
<name>A0A814QAP3_9BILA</name>
<comment type="caution">
    <text evidence="2">The sequence shown here is derived from an EMBL/GenBank/DDBJ whole genome shotgun (WGS) entry which is preliminary data.</text>
</comment>
<dbReference type="EMBL" id="CAJOBC010005947">
    <property type="protein sequence ID" value="CAF3881116.1"/>
    <property type="molecule type" value="Genomic_DNA"/>
</dbReference>
<sequence>MTSENRRNLRPEETEENLEDVTLIWLDENINDSLESRYKQSLFSELNNYIQYYTDPRLCIDYIQIVVSEKILLIVSPFLSRNILPVVHGQQSINSIFIFGNNRCQYESLISQYSKVIDIFTDQQLLLKSIRDTLHLVSKQSLAFNLFDQQKQKSTRDLSKDSASFLWYQLLLDILKKMPQTEQSKNDMLEKCSDYYRSNKFQLRKIDHFRTSYTADRAIEWYTDECFLYKLLNKALRTEDIDLLYLFRFYVIDLCKQLEYENGLLQKTDMLTLYRGQLLSIQEFEKLKQSIGVLISTNGFFSATKDINIALVFISGTSDTDELKPVLFEIQVDSNLKTVVFADIDKYSGMQGEKEVLFSLGAVFKIDNIYFDYNYNYWKIQMTATEDGSKYTQEYLDFSRKEIKHS</sequence>
<accession>A0A814QAP3</accession>
<evidence type="ECO:0000313" key="3">
    <source>
        <dbReference type="EMBL" id="CAF3769600.1"/>
    </source>
</evidence>
<evidence type="ECO:0008006" key="6">
    <source>
        <dbReference type="Google" id="ProtNLM"/>
    </source>
</evidence>
<evidence type="ECO:0000313" key="2">
    <source>
        <dbReference type="EMBL" id="CAF1117294.1"/>
    </source>
</evidence>